<dbReference type="EMBL" id="ML120394">
    <property type="protein sequence ID" value="RPA98588.1"/>
    <property type="molecule type" value="Genomic_DNA"/>
</dbReference>
<keyword evidence="1" id="KW-0472">Membrane</keyword>
<keyword evidence="1" id="KW-0812">Transmembrane</keyword>
<feature type="transmembrane region" description="Helical" evidence="1">
    <location>
        <begin position="110"/>
        <end position="127"/>
    </location>
</feature>
<keyword evidence="3" id="KW-1185">Reference proteome</keyword>
<reference evidence="2 3" key="1">
    <citation type="journal article" date="2018" name="Nat. Ecol. Evol.">
        <title>Pezizomycetes genomes reveal the molecular basis of ectomycorrhizal truffle lifestyle.</title>
        <authorList>
            <person name="Murat C."/>
            <person name="Payen T."/>
            <person name="Noel B."/>
            <person name="Kuo A."/>
            <person name="Morin E."/>
            <person name="Chen J."/>
            <person name="Kohler A."/>
            <person name="Krizsan K."/>
            <person name="Balestrini R."/>
            <person name="Da Silva C."/>
            <person name="Montanini B."/>
            <person name="Hainaut M."/>
            <person name="Levati E."/>
            <person name="Barry K.W."/>
            <person name="Belfiori B."/>
            <person name="Cichocki N."/>
            <person name="Clum A."/>
            <person name="Dockter R.B."/>
            <person name="Fauchery L."/>
            <person name="Guy J."/>
            <person name="Iotti M."/>
            <person name="Le Tacon F."/>
            <person name="Lindquist E.A."/>
            <person name="Lipzen A."/>
            <person name="Malagnac F."/>
            <person name="Mello A."/>
            <person name="Molinier V."/>
            <person name="Miyauchi S."/>
            <person name="Poulain J."/>
            <person name="Riccioni C."/>
            <person name="Rubini A."/>
            <person name="Sitrit Y."/>
            <person name="Splivallo R."/>
            <person name="Traeger S."/>
            <person name="Wang M."/>
            <person name="Zifcakova L."/>
            <person name="Wipf D."/>
            <person name="Zambonelli A."/>
            <person name="Paolocci F."/>
            <person name="Nowrousian M."/>
            <person name="Ottonello S."/>
            <person name="Baldrian P."/>
            <person name="Spatafora J.W."/>
            <person name="Henrissat B."/>
            <person name="Nagy L.G."/>
            <person name="Aury J.M."/>
            <person name="Wincker P."/>
            <person name="Grigoriev I.V."/>
            <person name="Bonfante P."/>
            <person name="Martin F.M."/>
        </authorList>
    </citation>
    <scope>NUCLEOTIDE SEQUENCE [LARGE SCALE GENOMIC DNA]</scope>
    <source>
        <strain evidence="2 3">120613-1</strain>
    </source>
</reference>
<dbReference type="STRING" id="1336337.A0A3N4JNN3"/>
<feature type="transmembrane region" description="Helical" evidence="1">
    <location>
        <begin position="83"/>
        <end position="104"/>
    </location>
</feature>
<feature type="transmembrane region" description="Helical" evidence="1">
    <location>
        <begin position="15"/>
        <end position="36"/>
    </location>
</feature>
<name>A0A3N4JNN3_9PEZI</name>
<accession>A0A3N4JNN3</accession>
<dbReference type="AlphaFoldDB" id="A0A3N4JNN3"/>
<evidence type="ECO:0000256" key="1">
    <source>
        <dbReference type="SAM" id="Phobius"/>
    </source>
</evidence>
<organism evidence="2 3">
    <name type="scientific">Choiromyces venosus 120613-1</name>
    <dbReference type="NCBI Taxonomy" id="1336337"/>
    <lineage>
        <taxon>Eukaryota</taxon>
        <taxon>Fungi</taxon>
        <taxon>Dikarya</taxon>
        <taxon>Ascomycota</taxon>
        <taxon>Pezizomycotina</taxon>
        <taxon>Pezizomycetes</taxon>
        <taxon>Pezizales</taxon>
        <taxon>Tuberaceae</taxon>
        <taxon>Choiromyces</taxon>
    </lineage>
</organism>
<gene>
    <name evidence="2" type="ORF">L873DRAFT_1790177</name>
</gene>
<dbReference type="OrthoDB" id="2896006at2759"/>
<proteinExistence type="predicted"/>
<protein>
    <submittedName>
        <fullName evidence="2">Uncharacterized protein</fullName>
    </submittedName>
</protein>
<dbReference type="Proteomes" id="UP000276215">
    <property type="component" value="Unassembled WGS sequence"/>
</dbReference>
<keyword evidence="1" id="KW-1133">Transmembrane helix</keyword>
<evidence type="ECO:0000313" key="3">
    <source>
        <dbReference type="Proteomes" id="UP000276215"/>
    </source>
</evidence>
<evidence type="ECO:0000313" key="2">
    <source>
        <dbReference type="EMBL" id="RPA98588.1"/>
    </source>
</evidence>
<sequence>MELPFLTYPPTYPAHLPYILTPLSTILLVIPSYLALTRVRASLLDPFLDTVVPVRRIEGGASPWQALVQVPYGRLFWFVLKGLPIWLLVNALLYGAVGAAYLWVYGADGWVQGVMVFGMVCLVGGGVRV</sequence>